<name>A0A512D273_9MICO</name>
<evidence type="ECO:0000313" key="3">
    <source>
        <dbReference type="Proteomes" id="UP000321534"/>
    </source>
</evidence>
<dbReference type="AlphaFoldDB" id="A0A512D273"/>
<organism evidence="2 3">
    <name type="scientific">Terrabacter aerolatus</name>
    <dbReference type="NCBI Taxonomy" id="422442"/>
    <lineage>
        <taxon>Bacteria</taxon>
        <taxon>Bacillati</taxon>
        <taxon>Actinomycetota</taxon>
        <taxon>Actinomycetes</taxon>
        <taxon>Micrococcales</taxon>
        <taxon>Intrasporangiaceae</taxon>
        <taxon>Terrabacter</taxon>
    </lineage>
</organism>
<evidence type="ECO:0000313" key="2">
    <source>
        <dbReference type="EMBL" id="GEO30543.1"/>
    </source>
</evidence>
<proteinExistence type="predicted"/>
<evidence type="ECO:0008006" key="4">
    <source>
        <dbReference type="Google" id="ProtNLM"/>
    </source>
</evidence>
<accession>A0A512D273</accession>
<dbReference type="OrthoDB" id="8899077at2"/>
<comment type="caution">
    <text evidence="2">The sequence shown here is derived from an EMBL/GenBank/DDBJ whole genome shotgun (WGS) entry which is preliminary data.</text>
</comment>
<keyword evidence="3" id="KW-1185">Reference proteome</keyword>
<dbReference type="EMBL" id="BJYX01000011">
    <property type="protein sequence ID" value="GEO30543.1"/>
    <property type="molecule type" value="Genomic_DNA"/>
</dbReference>
<gene>
    <name evidence="2" type="ORF">TAE01_23530</name>
</gene>
<protein>
    <recommendedName>
        <fullName evidence="4">DUF2332 domain-containing protein</fullName>
    </recommendedName>
</protein>
<dbReference type="Proteomes" id="UP000321534">
    <property type="component" value="Unassembled WGS sequence"/>
</dbReference>
<dbReference type="RefSeq" id="WP_147066593.1">
    <property type="nucleotide sequence ID" value="NZ_BAAARO010000012.1"/>
</dbReference>
<dbReference type="Pfam" id="PF10094">
    <property type="entry name" value="DUF2332"/>
    <property type="match status" value="1"/>
</dbReference>
<sequence length="388" mass="41670">MPPAADGQQARDDDDGDVGTGRLERIRRRFHEFGTEYAALPLYGTVSRRVAEDPEVAALLVSAQPGQARPVLWFAALHDLVLRRSDLPAARWYASIVGRDALPSGDPWPDVRTTVLAHADELRRLVATRTTQTNEVNRSVYVAAGLAAAVEGAGSEQARVALVELGASAGLLLGLDRYRIETTPPSGGRTVVGNPSSRVRCEGLDRSDGRPALRPLPQVVGRAGVDREPVGLADEDAVRWLRACLWPDVPGRVERFDAALRELGANPPPVRAGDLVDDVAAAMGDALVQSDASGGSDHVVVYSSWALTYVERERRLVLADGLSALADSVPRLTWFTAEPPRCVPGLPHDPRAQAGPTVLGLRSWVSGREVPARIVGVAHPHGAWLETW</sequence>
<reference evidence="2 3" key="1">
    <citation type="submission" date="2019-07" db="EMBL/GenBank/DDBJ databases">
        <title>Whole genome shotgun sequence of Terrabacter aerolatus NBRC 106305.</title>
        <authorList>
            <person name="Hosoyama A."/>
            <person name="Uohara A."/>
            <person name="Ohji S."/>
            <person name="Ichikawa N."/>
        </authorList>
    </citation>
    <scope>NUCLEOTIDE SEQUENCE [LARGE SCALE GENOMIC DNA]</scope>
    <source>
        <strain evidence="2 3">NBRC 106305</strain>
    </source>
</reference>
<evidence type="ECO:0000256" key="1">
    <source>
        <dbReference type="SAM" id="MobiDB-lite"/>
    </source>
</evidence>
<dbReference type="InterPro" id="IPR011200">
    <property type="entry name" value="UCP012608"/>
</dbReference>
<feature type="region of interest" description="Disordered" evidence="1">
    <location>
        <begin position="1"/>
        <end position="20"/>
    </location>
</feature>